<dbReference type="GO" id="GO:0050511">
    <property type="term" value="F:undecaprenyldiphospho-muramoylpentapeptide beta-N-acetylglucosaminyltransferase activity"/>
    <property type="evidence" value="ECO:0007669"/>
    <property type="project" value="UniProtKB-UniRule"/>
</dbReference>
<dbReference type="Pfam" id="PF04101">
    <property type="entry name" value="Glyco_tran_28_C"/>
    <property type="match status" value="1"/>
</dbReference>
<feature type="binding site" evidence="1">
    <location>
        <position position="190"/>
    </location>
    <ligand>
        <name>UDP-N-acetyl-alpha-D-glucosamine</name>
        <dbReference type="ChEBI" id="CHEBI:57705"/>
    </ligand>
</feature>
<evidence type="ECO:0000313" key="3">
    <source>
        <dbReference type="Proteomes" id="UP000467385"/>
    </source>
</evidence>
<keyword evidence="3" id="KW-1185">Reference proteome</keyword>
<feature type="binding site" evidence="1">
    <location>
        <position position="153"/>
    </location>
    <ligand>
        <name>UDP-N-acetyl-alpha-D-glucosamine</name>
        <dbReference type="ChEBI" id="CHEBI:57705"/>
    </ligand>
</feature>
<protein>
    <recommendedName>
        <fullName evidence="1">UDP-N-acetylglucosamine--N-acetylmuramyl-(pentapeptide) pyrophosphoryl-undecaprenol N-acetylglucosamine transferase</fullName>
        <ecNumber evidence="1">2.4.1.227</ecNumber>
    </recommendedName>
    <alternativeName>
        <fullName evidence="1">Undecaprenyl-PP-MurNAc-pentapeptide-UDPGlcNAc GlcNAc transferase</fullName>
    </alternativeName>
</protein>
<dbReference type="InterPro" id="IPR007235">
    <property type="entry name" value="Glyco_trans_28_C"/>
</dbReference>
<comment type="subcellular location">
    <subcellularLocation>
        <location evidence="1">Cell membrane</location>
        <topology evidence="1">Peripheral membrane protein</topology>
        <orientation evidence="1">Cytoplasmic side</orientation>
    </subcellularLocation>
</comment>
<accession>A0A1X1TCS0</accession>
<sequence>MNDTIRQPAGGQGAMPSPAGAASTVKSTLSVVLAGGGTAGHVEPAMAVADALSALDPQVRITALGTARGLETRLVPERGYHLELITPVPLPRKPNGDLARLPPRVWRAVREARAVLDAVDADVVVGFGGYVALPAYLAARMRRRVPVLIHEANARAGIANRVGARTADRILSAVPDSGLRRAQVVGVPVRAAITTLDRAALRAEARRHFGFAEDARVLLVFGGSQGAVSLNRAVSAAAADLAAAGVAVLHAHGPKNTLELRAPDPGDPPYVAVPYLDRMDLAYAAADLAICRSGAMTVAEVSAVGLPAIYVPLPIGNGEQRLNALPVVNAGGGMIVADSDLTPGLVAREAGGLLNDPDRLAAMTTAAAQVGHPEAARDVAQAALDLAASRRRR</sequence>
<dbReference type="UniPathway" id="UPA00219"/>
<dbReference type="GO" id="GO:0005886">
    <property type="term" value="C:plasma membrane"/>
    <property type="evidence" value="ECO:0007669"/>
    <property type="project" value="UniProtKB-SubCell"/>
</dbReference>
<dbReference type="PANTHER" id="PTHR21015">
    <property type="entry name" value="UDP-N-ACETYLGLUCOSAMINE--N-ACETYLMURAMYL-(PENTAPEPTIDE) PYROPHOSPHORYL-UNDECAPRENOL N-ACETYLGLUCOSAMINE TRANSFERASE 1"/>
    <property type="match status" value="1"/>
</dbReference>
<name>A0A1X1TCS0_9MYCO</name>
<dbReference type="RefSeq" id="WP_085232962.1">
    <property type="nucleotide sequence ID" value="NZ_AP022613.1"/>
</dbReference>
<keyword evidence="1" id="KW-0131">Cell cycle</keyword>
<dbReference type="GO" id="GO:0008360">
    <property type="term" value="P:regulation of cell shape"/>
    <property type="evidence" value="ECO:0007669"/>
    <property type="project" value="UniProtKB-KW"/>
</dbReference>
<feature type="binding site" evidence="1">
    <location>
        <position position="224"/>
    </location>
    <ligand>
        <name>UDP-N-acetyl-alpha-D-glucosamine</name>
        <dbReference type="ChEBI" id="CHEBI:57705"/>
    </ligand>
</feature>
<feature type="binding site" evidence="1">
    <location>
        <begin position="38"/>
        <end position="40"/>
    </location>
    <ligand>
        <name>UDP-N-acetyl-alpha-D-glucosamine</name>
        <dbReference type="ChEBI" id="CHEBI:57705"/>
    </ligand>
</feature>
<gene>
    <name evidence="1 2" type="primary">murG</name>
    <name evidence="2" type="ORF">MCNS_31290</name>
</gene>
<feature type="binding site" evidence="1">
    <location>
        <position position="320"/>
    </location>
    <ligand>
        <name>UDP-N-acetyl-alpha-D-glucosamine</name>
        <dbReference type="ChEBI" id="CHEBI:57705"/>
    </ligand>
</feature>
<dbReference type="GO" id="GO:0051301">
    <property type="term" value="P:cell division"/>
    <property type="evidence" value="ECO:0007669"/>
    <property type="project" value="UniProtKB-KW"/>
</dbReference>
<keyword evidence="1" id="KW-0132">Cell division</keyword>
<dbReference type="OrthoDB" id="9808936at2"/>
<organism evidence="2 3">
    <name type="scientific">Mycobacterium conspicuum</name>
    <dbReference type="NCBI Taxonomy" id="44010"/>
    <lineage>
        <taxon>Bacteria</taxon>
        <taxon>Bacillati</taxon>
        <taxon>Actinomycetota</taxon>
        <taxon>Actinomycetes</taxon>
        <taxon>Mycobacteriales</taxon>
        <taxon>Mycobacteriaceae</taxon>
        <taxon>Mycobacterium</taxon>
    </lineage>
</organism>
<keyword evidence="1" id="KW-0961">Cell wall biogenesis/degradation</keyword>
<evidence type="ECO:0000256" key="1">
    <source>
        <dbReference type="HAMAP-Rule" id="MF_00033"/>
    </source>
</evidence>
<reference evidence="2 3" key="1">
    <citation type="journal article" date="2019" name="Emerg. Microbes Infect.">
        <title>Comprehensive subspecies identification of 175 nontuberculous mycobacteria species based on 7547 genomic profiles.</title>
        <authorList>
            <person name="Matsumoto Y."/>
            <person name="Kinjo T."/>
            <person name="Motooka D."/>
            <person name="Nabeya D."/>
            <person name="Jung N."/>
            <person name="Uechi K."/>
            <person name="Horii T."/>
            <person name="Iida T."/>
            <person name="Fujita J."/>
            <person name="Nakamura S."/>
        </authorList>
    </citation>
    <scope>NUCLEOTIDE SEQUENCE [LARGE SCALE GENOMIC DNA]</scope>
    <source>
        <strain evidence="2 3">JCM 14738</strain>
    </source>
</reference>
<comment type="caution">
    <text evidence="1">Lacks conserved residue(s) required for the propagation of feature annotation.</text>
</comment>
<dbReference type="AlphaFoldDB" id="A0A1X1TCS0"/>
<keyword evidence="1 2" id="KW-0808">Transferase</keyword>
<dbReference type="GO" id="GO:0009252">
    <property type="term" value="P:peptidoglycan biosynthetic process"/>
    <property type="evidence" value="ECO:0007669"/>
    <property type="project" value="UniProtKB-UniRule"/>
</dbReference>
<keyword evidence="1" id="KW-0573">Peptidoglycan synthesis</keyword>
<dbReference type="STRING" id="44010.AWC00_12610"/>
<keyword evidence="1" id="KW-0472">Membrane</keyword>
<comment type="similarity">
    <text evidence="1">Belongs to the glycosyltransferase 28 family. MurG subfamily.</text>
</comment>
<dbReference type="GO" id="GO:0071555">
    <property type="term" value="P:cell wall organization"/>
    <property type="evidence" value="ECO:0007669"/>
    <property type="project" value="UniProtKB-KW"/>
</dbReference>
<dbReference type="EMBL" id="AP022613">
    <property type="protein sequence ID" value="BBZ40066.1"/>
    <property type="molecule type" value="Genomic_DNA"/>
</dbReference>
<dbReference type="Pfam" id="PF03033">
    <property type="entry name" value="Glyco_transf_28"/>
    <property type="match status" value="1"/>
</dbReference>
<dbReference type="CDD" id="cd03785">
    <property type="entry name" value="GT28_MurG"/>
    <property type="match status" value="1"/>
</dbReference>
<comment type="function">
    <text evidence="1">Cell wall formation. Catalyzes the transfer of a GlcNAc subunit on undecaprenyl-pyrophosphoryl-MurNAc-pentapeptide (lipid intermediate I) to form undecaprenyl-pyrophosphoryl-MurNAc-(pentapeptide)GlcNAc (lipid intermediate II).</text>
</comment>
<dbReference type="GO" id="GO:0005975">
    <property type="term" value="P:carbohydrate metabolic process"/>
    <property type="evidence" value="ECO:0007669"/>
    <property type="project" value="InterPro"/>
</dbReference>
<keyword evidence="1" id="KW-0328">Glycosyltransferase</keyword>
<dbReference type="InterPro" id="IPR004276">
    <property type="entry name" value="GlycoTrans_28_N"/>
</dbReference>
<dbReference type="InterPro" id="IPR006009">
    <property type="entry name" value="GlcNAc_MurG"/>
</dbReference>
<evidence type="ECO:0000313" key="2">
    <source>
        <dbReference type="EMBL" id="BBZ40066.1"/>
    </source>
</evidence>
<proteinExistence type="inferred from homology"/>
<comment type="pathway">
    <text evidence="1">Cell wall biogenesis; peptidoglycan biosynthesis.</text>
</comment>
<dbReference type="EC" id="2.4.1.227" evidence="1"/>
<dbReference type="Proteomes" id="UP000467385">
    <property type="component" value="Chromosome"/>
</dbReference>
<keyword evidence="1" id="KW-0133">Cell shape</keyword>
<dbReference type="PANTHER" id="PTHR21015:SF22">
    <property type="entry name" value="GLYCOSYLTRANSFERASE"/>
    <property type="match status" value="1"/>
</dbReference>
<dbReference type="HAMAP" id="MF_00033">
    <property type="entry name" value="MurG"/>
    <property type="match status" value="1"/>
</dbReference>
<dbReference type="NCBIfam" id="TIGR01133">
    <property type="entry name" value="murG"/>
    <property type="match status" value="1"/>
</dbReference>
<dbReference type="SUPFAM" id="SSF53756">
    <property type="entry name" value="UDP-Glycosyltransferase/glycogen phosphorylase"/>
    <property type="match status" value="1"/>
</dbReference>
<comment type="catalytic activity">
    <reaction evidence="1">
        <text>di-trans,octa-cis-undecaprenyl diphospho-N-acetyl-alpha-D-muramoyl-L-alanyl-D-glutamyl-meso-2,6-diaminopimeloyl-D-alanyl-D-alanine + UDP-N-acetyl-alpha-D-glucosamine = di-trans,octa-cis-undecaprenyl diphospho-[N-acetyl-alpha-D-glucosaminyl-(1-&gt;4)]-N-acetyl-alpha-D-muramoyl-L-alanyl-D-glutamyl-meso-2,6-diaminopimeloyl-D-alanyl-D-alanine + UDP + H(+)</text>
        <dbReference type="Rhea" id="RHEA:31227"/>
        <dbReference type="ChEBI" id="CHEBI:15378"/>
        <dbReference type="ChEBI" id="CHEBI:57705"/>
        <dbReference type="ChEBI" id="CHEBI:58223"/>
        <dbReference type="ChEBI" id="CHEBI:61387"/>
        <dbReference type="ChEBI" id="CHEBI:61388"/>
        <dbReference type="EC" id="2.4.1.227"/>
    </reaction>
</comment>
<dbReference type="Gene3D" id="3.40.50.2000">
    <property type="entry name" value="Glycogen Phosphorylase B"/>
    <property type="match status" value="2"/>
</dbReference>
<keyword evidence="1" id="KW-1003">Cell membrane</keyword>